<dbReference type="Proteomes" id="UP000186108">
    <property type="component" value="Chromosome"/>
</dbReference>
<feature type="transmembrane region" description="Helical" evidence="2">
    <location>
        <begin position="44"/>
        <end position="64"/>
    </location>
</feature>
<dbReference type="RefSeq" id="WP_065492573.1">
    <property type="nucleotide sequence ID" value="NZ_CP009111.1"/>
</dbReference>
<dbReference type="EMBL" id="CP009111">
    <property type="protein sequence ID" value="ANS31332.1"/>
    <property type="molecule type" value="Genomic_DNA"/>
</dbReference>
<sequence length="65" mass="6426">MFSPAPQPTRLDDLPESHGHTTPRIALGAATAATVPTALISGSVLAAAIAGLLVLLAVAIASILI</sequence>
<keyword evidence="2" id="KW-1133">Transmembrane helix</keyword>
<evidence type="ECO:0000313" key="3">
    <source>
        <dbReference type="EMBL" id="ANS31332.1"/>
    </source>
</evidence>
<accession>A0A1B1KFD2</accession>
<evidence type="ECO:0000256" key="1">
    <source>
        <dbReference type="SAM" id="MobiDB-lite"/>
    </source>
</evidence>
<feature type="compositionally biased region" description="Basic and acidic residues" evidence="1">
    <location>
        <begin position="10"/>
        <end position="19"/>
    </location>
</feature>
<evidence type="ECO:0000313" key="4">
    <source>
        <dbReference type="Proteomes" id="UP000186108"/>
    </source>
</evidence>
<gene>
    <name evidence="3" type="ORF">R1CP_33575</name>
</gene>
<protein>
    <submittedName>
        <fullName evidence="3">Putative membrane protein</fullName>
    </submittedName>
</protein>
<organism evidence="3 4">
    <name type="scientific">Rhodococcus opacus</name>
    <name type="common">Nocardia opaca</name>
    <dbReference type="NCBI Taxonomy" id="37919"/>
    <lineage>
        <taxon>Bacteria</taxon>
        <taxon>Bacillati</taxon>
        <taxon>Actinomycetota</taxon>
        <taxon>Actinomycetes</taxon>
        <taxon>Mycobacteriales</taxon>
        <taxon>Nocardiaceae</taxon>
        <taxon>Rhodococcus</taxon>
    </lineage>
</organism>
<evidence type="ECO:0000256" key="2">
    <source>
        <dbReference type="SAM" id="Phobius"/>
    </source>
</evidence>
<keyword evidence="2" id="KW-0812">Transmembrane</keyword>
<proteinExistence type="predicted"/>
<keyword evidence="2" id="KW-0472">Membrane</keyword>
<feature type="region of interest" description="Disordered" evidence="1">
    <location>
        <begin position="1"/>
        <end position="22"/>
    </location>
</feature>
<reference evidence="3 4" key="1">
    <citation type="submission" date="2014-07" db="EMBL/GenBank/DDBJ databases">
        <authorList>
            <person name="Zhang J.E."/>
            <person name="Yang H."/>
            <person name="Guo J."/>
            <person name="Deng Z."/>
            <person name="Luo H."/>
            <person name="Luo M."/>
            <person name="Zhao B."/>
        </authorList>
    </citation>
    <scope>NUCLEOTIDE SEQUENCE [LARGE SCALE GENOMIC DNA]</scope>
    <source>
        <strain evidence="3 4">1CP</strain>
    </source>
</reference>
<name>A0A1B1KFD2_RHOOP</name>
<dbReference type="AlphaFoldDB" id="A0A1B1KFD2"/>